<evidence type="ECO:0000313" key="4">
    <source>
        <dbReference type="Proteomes" id="UP001174934"/>
    </source>
</evidence>
<accession>A0AA39U062</accession>
<dbReference type="Pfam" id="PF24883">
    <property type="entry name" value="NPHP3_N"/>
    <property type="match status" value="1"/>
</dbReference>
<dbReference type="SUPFAM" id="SSF52540">
    <property type="entry name" value="P-loop containing nucleoside triphosphate hydrolases"/>
    <property type="match status" value="1"/>
</dbReference>
<reference evidence="3" key="1">
    <citation type="submission" date="2023-06" db="EMBL/GenBank/DDBJ databases">
        <title>Genome-scale phylogeny and comparative genomics of the fungal order Sordariales.</title>
        <authorList>
            <consortium name="Lawrence Berkeley National Laboratory"/>
            <person name="Hensen N."/>
            <person name="Bonometti L."/>
            <person name="Westerberg I."/>
            <person name="Brannstrom I.O."/>
            <person name="Guillou S."/>
            <person name="Cros-Aarteil S."/>
            <person name="Calhoun S."/>
            <person name="Haridas S."/>
            <person name="Kuo A."/>
            <person name="Mondo S."/>
            <person name="Pangilinan J."/>
            <person name="Riley R."/>
            <person name="LaButti K."/>
            <person name="Andreopoulos B."/>
            <person name="Lipzen A."/>
            <person name="Chen C."/>
            <person name="Yanf M."/>
            <person name="Daum C."/>
            <person name="Ng V."/>
            <person name="Clum A."/>
            <person name="Steindorff A."/>
            <person name="Ohm R."/>
            <person name="Martin F."/>
            <person name="Silar P."/>
            <person name="Natvig D."/>
            <person name="Lalanne C."/>
            <person name="Gautier V."/>
            <person name="Ament-velasquez S.L."/>
            <person name="Kruys A."/>
            <person name="Hutchinson M.I."/>
            <person name="Powell A.J."/>
            <person name="Barry K."/>
            <person name="Miller A.N."/>
            <person name="Grigoriev I.V."/>
            <person name="Debuchy R."/>
            <person name="Gladieux P."/>
            <person name="Thoren M.H."/>
            <person name="Johannesson H."/>
        </authorList>
    </citation>
    <scope>NUCLEOTIDE SEQUENCE</scope>
    <source>
        <strain evidence="3">SMH3391-2</strain>
    </source>
</reference>
<evidence type="ECO:0000313" key="3">
    <source>
        <dbReference type="EMBL" id="KAK0609528.1"/>
    </source>
</evidence>
<dbReference type="PANTHER" id="PTHR10039:SF5">
    <property type="entry name" value="NACHT DOMAIN-CONTAINING PROTEIN"/>
    <property type="match status" value="1"/>
</dbReference>
<keyword evidence="4" id="KW-1185">Reference proteome</keyword>
<dbReference type="AlphaFoldDB" id="A0AA39U062"/>
<dbReference type="PANTHER" id="PTHR10039">
    <property type="entry name" value="AMELOGENIN"/>
    <property type="match status" value="1"/>
</dbReference>
<dbReference type="Proteomes" id="UP001174934">
    <property type="component" value="Unassembled WGS sequence"/>
</dbReference>
<comment type="caution">
    <text evidence="3">The sequence shown here is derived from an EMBL/GenBank/DDBJ whole genome shotgun (WGS) entry which is preliminary data.</text>
</comment>
<protein>
    <recommendedName>
        <fullName evidence="2">Nephrocystin 3-like N-terminal domain-containing protein</fullName>
    </recommendedName>
</protein>
<evidence type="ECO:0000256" key="1">
    <source>
        <dbReference type="ARBA" id="ARBA00022737"/>
    </source>
</evidence>
<evidence type="ECO:0000259" key="2">
    <source>
        <dbReference type="Pfam" id="PF24883"/>
    </source>
</evidence>
<proteinExistence type="predicted"/>
<organism evidence="3 4">
    <name type="scientific">Bombardia bombarda</name>
    <dbReference type="NCBI Taxonomy" id="252184"/>
    <lineage>
        <taxon>Eukaryota</taxon>
        <taxon>Fungi</taxon>
        <taxon>Dikarya</taxon>
        <taxon>Ascomycota</taxon>
        <taxon>Pezizomycotina</taxon>
        <taxon>Sordariomycetes</taxon>
        <taxon>Sordariomycetidae</taxon>
        <taxon>Sordariales</taxon>
        <taxon>Lasiosphaeriaceae</taxon>
        <taxon>Bombardia</taxon>
    </lineage>
</organism>
<dbReference type="EMBL" id="JAULSR010000013">
    <property type="protein sequence ID" value="KAK0609528.1"/>
    <property type="molecule type" value="Genomic_DNA"/>
</dbReference>
<feature type="domain" description="Nephrocystin 3-like N-terminal" evidence="2">
    <location>
        <begin position="252"/>
        <end position="427"/>
    </location>
</feature>
<dbReference type="Gene3D" id="3.40.50.300">
    <property type="entry name" value="P-loop containing nucleotide triphosphate hydrolases"/>
    <property type="match status" value="1"/>
</dbReference>
<dbReference type="InterPro" id="IPR056884">
    <property type="entry name" value="NPHP3-like_N"/>
</dbReference>
<dbReference type="InterPro" id="IPR027417">
    <property type="entry name" value="P-loop_NTPase"/>
</dbReference>
<sequence length="576" mass="65207">MDPGTIIGTTSAVLGFVNFIWKAASTANEIYDSATGSIDEHDRLRELMTALDPGITRLTLRLSQSSQLSDEEESTLNIAKLSKNIGTRLSALLPKSQTLPASGTAVVGQSVADKAKTKASKLLKTTKIAVIILAKKKEYEGLRDEFNTCTLQLNTHLMLISRYQQSYSICLASAQSLTKFQFKSLDRIRDSFEASQLTLEAINHQRILKGISFDSMMARFGHINERDPHTFQWALDSEKIPVSHVGSLSISLRAWLKTGGGIFHITGKPGSGKSTLMKFLAQHSTTKELLKDWAGEGRFVLASAFLWNAGTTEQKSFEGIMRSLLYTTLNENREDLIPKLFSKYWAPGDWAPWKPKEDMAITIPRKEIKEALRKLFAEKSVSGYHFCFFIDGADEFQDAYMRKWQLAKLLKEWTEQGQRVKICVSSREETPFTGCFPLDQRLQLHLTTLGDIRSNIHSSIGEHPHFKTIEPHLQEKFINDFACMAEGVFIWVKFALDEVTEKLECEQPIEELYRALEAFPTELDGFYERIVKSFRQSDKAEFLAILNIMLAFIDERKLTKTSIIGYKHYLFFGGCT</sequence>
<gene>
    <name evidence="3" type="ORF">B0T17DRAFT_621585</name>
</gene>
<name>A0AA39U062_9PEZI</name>
<keyword evidence="1" id="KW-0677">Repeat</keyword>